<name>A0AA36BD68_OCTVU</name>
<dbReference type="AlphaFoldDB" id="A0AA36BD68"/>
<feature type="region of interest" description="Disordered" evidence="1">
    <location>
        <begin position="27"/>
        <end position="78"/>
    </location>
</feature>
<dbReference type="Proteomes" id="UP001162480">
    <property type="component" value="Chromosome 13"/>
</dbReference>
<organism evidence="2 3">
    <name type="scientific">Octopus vulgaris</name>
    <name type="common">Common octopus</name>
    <dbReference type="NCBI Taxonomy" id="6645"/>
    <lineage>
        <taxon>Eukaryota</taxon>
        <taxon>Metazoa</taxon>
        <taxon>Spiralia</taxon>
        <taxon>Lophotrochozoa</taxon>
        <taxon>Mollusca</taxon>
        <taxon>Cephalopoda</taxon>
        <taxon>Coleoidea</taxon>
        <taxon>Octopodiformes</taxon>
        <taxon>Octopoda</taxon>
        <taxon>Incirrata</taxon>
        <taxon>Octopodidae</taxon>
        <taxon>Octopus</taxon>
    </lineage>
</organism>
<sequence>MSHENVSFNDMVRHLIAHKDVLEEKKKKSVQDGEWRRERNMVKEVDAEERSAPTANEGVGGGGNGGGGSGVLGIWCIP</sequence>
<feature type="compositionally biased region" description="Gly residues" evidence="1">
    <location>
        <begin position="58"/>
        <end position="71"/>
    </location>
</feature>
<evidence type="ECO:0000313" key="2">
    <source>
        <dbReference type="EMBL" id="CAI9732280.1"/>
    </source>
</evidence>
<keyword evidence="3" id="KW-1185">Reference proteome</keyword>
<evidence type="ECO:0000313" key="3">
    <source>
        <dbReference type="Proteomes" id="UP001162480"/>
    </source>
</evidence>
<evidence type="ECO:0000256" key="1">
    <source>
        <dbReference type="SAM" id="MobiDB-lite"/>
    </source>
</evidence>
<accession>A0AA36BD68</accession>
<protein>
    <submittedName>
        <fullName evidence="2">Uncharacterized protein</fullName>
    </submittedName>
</protein>
<dbReference type="EMBL" id="OX597826">
    <property type="protein sequence ID" value="CAI9732280.1"/>
    <property type="molecule type" value="Genomic_DNA"/>
</dbReference>
<gene>
    <name evidence="2" type="ORF">OCTVUL_1B000351</name>
</gene>
<reference evidence="2" key="1">
    <citation type="submission" date="2023-08" db="EMBL/GenBank/DDBJ databases">
        <authorList>
            <person name="Alioto T."/>
            <person name="Alioto T."/>
            <person name="Gomez Garrido J."/>
        </authorList>
    </citation>
    <scope>NUCLEOTIDE SEQUENCE</scope>
</reference>
<feature type="compositionally biased region" description="Basic and acidic residues" evidence="1">
    <location>
        <begin position="27"/>
        <end position="51"/>
    </location>
</feature>
<proteinExistence type="predicted"/>